<dbReference type="Proteomes" id="UP000077868">
    <property type="component" value="Chromosome"/>
</dbReference>
<feature type="domain" description="AraC effector-binding" evidence="1">
    <location>
        <begin position="2"/>
        <end position="152"/>
    </location>
</feature>
<evidence type="ECO:0000313" key="3">
    <source>
        <dbReference type="Proteomes" id="UP000077868"/>
    </source>
</evidence>
<dbReference type="SUPFAM" id="SSF55136">
    <property type="entry name" value="Probable bacterial effector-binding domain"/>
    <property type="match status" value="1"/>
</dbReference>
<sequence>MHPPELVEIDPQHAITVRGDVPPDDLAAFFGPALSTAAAAAATAGVELAGPPFGYYAEMSAETVVVEAGFPVAEAVADLGDAHPLVLPGGRAVQTVHEGSYDTLQQTYAALEAWMAERGLHPASGPWEVYLTDPGTEPDPGRWQTRVVWPVG</sequence>
<dbReference type="Gene3D" id="3.20.80.10">
    <property type="entry name" value="Regulatory factor, effector binding domain"/>
    <property type="match status" value="1"/>
</dbReference>
<keyword evidence="3" id="KW-1185">Reference proteome</keyword>
<organism evidence="2 3">
    <name type="scientific">Nocardioides dokdonensis FR1436</name>
    <dbReference type="NCBI Taxonomy" id="1300347"/>
    <lineage>
        <taxon>Bacteria</taxon>
        <taxon>Bacillati</taxon>
        <taxon>Actinomycetota</taxon>
        <taxon>Actinomycetes</taxon>
        <taxon>Propionibacteriales</taxon>
        <taxon>Nocardioidaceae</taxon>
        <taxon>Nocardioides</taxon>
    </lineage>
</organism>
<dbReference type="KEGG" id="ndk:I601_0202"/>
<evidence type="ECO:0000313" key="2">
    <source>
        <dbReference type="EMBL" id="ANH36656.1"/>
    </source>
</evidence>
<reference evidence="2 3" key="1">
    <citation type="submission" date="2016-03" db="EMBL/GenBank/DDBJ databases">
        <title>Complete genome sequence of a soil Actinobacterium, Nocardioides dokdonensis FR1436.</title>
        <authorList>
            <person name="Kwon S.-K."/>
            <person name="Kim K."/>
            <person name="Kim J.F."/>
        </authorList>
    </citation>
    <scope>NUCLEOTIDE SEQUENCE [LARGE SCALE GENOMIC DNA]</scope>
    <source>
        <strain evidence="2 3">FR1436</strain>
    </source>
</reference>
<dbReference type="PATRIC" id="fig|1300347.3.peg.204"/>
<dbReference type="STRING" id="1300347.I601_0202"/>
<proteinExistence type="predicted"/>
<name>A0A1A9GF09_9ACTN</name>
<dbReference type="EMBL" id="CP015079">
    <property type="protein sequence ID" value="ANH36656.1"/>
    <property type="molecule type" value="Genomic_DNA"/>
</dbReference>
<dbReference type="AlphaFoldDB" id="A0A1A9GF09"/>
<protein>
    <submittedName>
        <fullName evidence="2">Bacterial transcription activator, effector binding domain</fullName>
    </submittedName>
</protein>
<evidence type="ECO:0000259" key="1">
    <source>
        <dbReference type="SMART" id="SM00871"/>
    </source>
</evidence>
<dbReference type="InterPro" id="IPR029442">
    <property type="entry name" value="GyrI-like"/>
</dbReference>
<gene>
    <name evidence="2" type="ORF">I601_0202</name>
</gene>
<dbReference type="SMART" id="SM00871">
    <property type="entry name" value="AraC_E_bind"/>
    <property type="match status" value="1"/>
</dbReference>
<dbReference type="InterPro" id="IPR011256">
    <property type="entry name" value="Reg_factor_effector_dom_sf"/>
</dbReference>
<dbReference type="InterPro" id="IPR010499">
    <property type="entry name" value="AraC_E-bd"/>
</dbReference>
<accession>A0A1A9GF09</accession>
<dbReference type="Pfam" id="PF06445">
    <property type="entry name" value="GyrI-like"/>
    <property type="match status" value="1"/>
</dbReference>